<dbReference type="SUPFAM" id="SSF54593">
    <property type="entry name" value="Glyoxalase/Bleomycin resistance protein/Dihydroxybiphenyl dioxygenase"/>
    <property type="match status" value="1"/>
</dbReference>
<dbReference type="PROSITE" id="PS51819">
    <property type="entry name" value="VOC"/>
    <property type="match status" value="1"/>
</dbReference>
<sequence>MDVPDVGIDVPEISQVALVVEDLEDAMERYRRILGIEPWDVYYVGPPEQEEATYYGEPTEAAFEIGYAYLGDLEIEIIEPIEGNSVHRDFLDERGEGIHHLACFAFDDVYDVVESFENAGIPVVQSGTWHDTHYLYFDTRDRMNGVYFETLAGGEYDPGPDYVYPSETAAGPTDSE</sequence>
<dbReference type="GO" id="GO:0046872">
    <property type="term" value="F:metal ion binding"/>
    <property type="evidence" value="ECO:0007669"/>
    <property type="project" value="UniProtKB-KW"/>
</dbReference>
<evidence type="ECO:0000313" key="3">
    <source>
        <dbReference type="EMBL" id="SEH42053.1"/>
    </source>
</evidence>
<evidence type="ECO:0000256" key="1">
    <source>
        <dbReference type="ARBA" id="ARBA00022723"/>
    </source>
</evidence>
<dbReference type="Proteomes" id="UP000199215">
    <property type="component" value="Unassembled WGS sequence"/>
</dbReference>
<dbReference type="InterPro" id="IPR037523">
    <property type="entry name" value="VOC_core"/>
</dbReference>
<dbReference type="GO" id="GO:0051213">
    <property type="term" value="F:dioxygenase activity"/>
    <property type="evidence" value="ECO:0007669"/>
    <property type="project" value="UniProtKB-KW"/>
</dbReference>
<evidence type="ECO:0000259" key="2">
    <source>
        <dbReference type="PROSITE" id="PS51819"/>
    </source>
</evidence>
<dbReference type="RefSeq" id="WP_092814703.1">
    <property type="nucleotide sequence ID" value="NZ_FNWU01000001.1"/>
</dbReference>
<dbReference type="PANTHER" id="PTHR43048:SF3">
    <property type="entry name" value="METHYLMALONYL-COA EPIMERASE, MITOCHONDRIAL"/>
    <property type="match status" value="1"/>
</dbReference>
<dbReference type="GO" id="GO:0046491">
    <property type="term" value="P:L-methylmalonyl-CoA metabolic process"/>
    <property type="evidence" value="ECO:0007669"/>
    <property type="project" value="TreeGrafter"/>
</dbReference>
<keyword evidence="3" id="KW-0560">Oxidoreductase</keyword>
<dbReference type="GO" id="GO:0004493">
    <property type="term" value="F:methylmalonyl-CoA epimerase activity"/>
    <property type="evidence" value="ECO:0007669"/>
    <property type="project" value="TreeGrafter"/>
</dbReference>
<protein>
    <submittedName>
        <fullName evidence="3">Glyoxalase/Bleomycin resistance protein/Dioxygenase superfamily protein</fullName>
    </submittedName>
</protein>
<dbReference type="InterPro" id="IPR029068">
    <property type="entry name" value="Glyas_Bleomycin-R_OHBP_Dase"/>
</dbReference>
<keyword evidence="4" id="KW-1185">Reference proteome</keyword>
<dbReference type="STRING" id="1267564.SAMN05192561_101856"/>
<dbReference type="OrthoDB" id="336685at2157"/>
<dbReference type="Gene3D" id="3.10.180.10">
    <property type="entry name" value="2,3-Dihydroxybiphenyl 1,2-Dioxygenase, domain 1"/>
    <property type="match status" value="1"/>
</dbReference>
<name>A0A1H6I738_9EURY</name>
<accession>A0A1H6I738</accession>
<keyword evidence="3" id="KW-0223">Dioxygenase</keyword>
<feature type="domain" description="VOC" evidence="2">
    <location>
        <begin position="12"/>
        <end position="153"/>
    </location>
</feature>
<keyword evidence="1" id="KW-0479">Metal-binding</keyword>
<proteinExistence type="predicted"/>
<gene>
    <name evidence="3" type="ORF">SAMN05192561_101856</name>
</gene>
<dbReference type="EMBL" id="FNWU01000001">
    <property type="protein sequence ID" value="SEH42053.1"/>
    <property type="molecule type" value="Genomic_DNA"/>
</dbReference>
<dbReference type="AlphaFoldDB" id="A0A1H6I738"/>
<dbReference type="PANTHER" id="PTHR43048">
    <property type="entry name" value="METHYLMALONYL-COA EPIMERASE"/>
    <property type="match status" value="1"/>
</dbReference>
<dbReference type="Pfam" id="PF13669">
    <property type="entry name" value="Glyoxalase_4"/>
    <property type="match status" value="1"/>
</dbReference>
<reference evidence="3 4" key="1">
    <citation type="submission" date="2016-10" db="EMBL/GenBank/DDBJ databases">
        <authorList>
            <person name="de Groot N.N."/>
        </authorList>
    </citation>
    <scope>NUCLEOTIDE SEQUENCE [LARGE SCALE GENOMIC DNA]</scope>
    <source>
        <strain evidence="3 4">IBRC-M10418</strain>
    </source>
</reference>
<dbReference type="InterPro" id="IPR051785">
    <property type="entry name" value="MMCE/EMCE_epimerase"/>
</dbReference>
<evidence type="ECO:0000313" key="4">
    <source>
        <dbReference type="Proteomes" id="UP000199215"/>
    </source>
</evidence>
<organism evidence="3 4">
    <name type="scientific">Halopenitus malekzadehii</name>
    <dbReference type="NCBI Taxonomy" id="1267564"/>
    <lineage>
        <taxon>Archaea</taxon>
        <taxon>Methanobacteriati</taxon>
        <taxon>Methanobacteriota</taxon>
        <taxon>Stenosarchaea group</taxon>
        <taxon>Halobacteria</taxon>
        <taxon>Halobacteriales</taxon>
        <taxon>Haloferacaceae</taxon>
        <taxon>Halopenitus</taxon>
    </lineage>
</organism>